<comment type="caution">
    <text evidence="1">The sequence shown here is derived from an EMBL/GenBank/DDBJ whole genome shotgun (WGS) entry which is preliminary data.</text>
</comment>
<dbReference type="Proteomes" id="UP001497700">
    <property type="component" value="Unassembled WGS sequence"/>
</dbReference>
<dbReference type="EMBL" id="MU393549">
    <property type="protein sequence ID" value="KAI4861544.1"/>
    <property type="molecule type" value="Genomic_DNA"/>
</dbReference>
<keyword evidence="2" id="KW-1185">Reference proteome</keyword>
<sequence>MSRLRSDTNGTIMETSRRPSLWNGSLRRDHFRLDDLPPDGTQQGQQYTHYSSSKSGPSTRSRSFAWPFHGRNTSEALSTTRSSHFTFRTWQPQTFFRPHDDTASIDRSIVPDYVVNFIRGETPETLARRKERKKWGQHGVEVTPRRETFASHPIEFGHYYSSSSDLTEDLNADSNWSRRSGLRRHITGWRGGVIFNSLISFIILLVGIICLILVITKTKLLSGESAIFSGDCGTAEHINMGIHVVINVFGVALLSGANYVFQVLSSPTRREVVVAHENKHWLDIGIPSLRNFAHISGFRTTIAAIILLSAVATQVIYNAVIFTTQNIINYDVVFVTQSFLDHAPFNNNPKTNDGGLSDSDLTNLQDAASQAGVFTNMTSTICLQEFSGVFQPSFDAVLLITDSVSTTSSLIQASKSGTSLATFTSNNDDITAPDGSLVQYCLARPSAPQTCSVNLSGSILGIAVLLNLATVISMAIILARSTFEPLATLGDAIRSFLRNPDPTTADACLLTKSDVKRGNWPFAEAQFFVPKNHYWFQTPSLPRWALTASSWLAISVPTAAALGFLTRWNLPVAKALTPFGVTTPLLTFLPPSSSSPFGTAPMALLAALPQLLLAVLYFVVNAHLTTYFLSHEFSRFALGPRPLRVSSNPAGEQATSLYLTLPRPVSWSLLLWFAAAGFTLSQAVFPGVVAFSSPPPSSAGPPRPDVVATSFSTQALLALLALLVALAVGVLGLGARRAAAASLASGEGKGNPLVLRGGSCSAVVSARCHHHHHDNRAQTQDGRGGDDRDLWLRSVAWGVVSEGQGMRPGRCGFSAGSVGCVDAGRNYV</sequence>
<accession>A0ACB9YQD6</accession>
<evidence type="ECO:0000313" key="2">
    <source>
        <dbReference type="Proteomes" id="UP001497700"/>
    </source>
</evidence>
<protein>
    <submittedName>
        <fullName evidence="1">Uncharacterized protein</fullName>
    </submittedName>
</protein>
<evidence type="ECO:0000313" key="1">
    <source>
        <dbReference type="EMBL" id="KAI4861544.1"/>
    </source>
</evidence>
<reference evidence="1 2" key="1">
    <citation type="journal article" date="2022" name="New Phytol.">
        <title>Ecological generalism drives hyperdiversity of secondary metabolite gene clusters in xylarialean endophytes.</title>
        <authorList>
            <person name="Franco M.E.E."/>
            <person name="Wisecaver J.H."/>
            <person name="Arnold A.E."/>
            <person name="Ju Y.M."/>
            <person name="Slot J.C."/>
            <person name="Ahrendt S."/>
            <person name="Moore L.P."/>
            <person name="Eastman K.E."/>
            <person name="Scott K."/>
            <person name="Konkel Z."/>
            <person name="Mondo S.J."/>
            <person name="Kuo A."/>
            <person name="Hayes R.D."/>
            <person name="Haridas S."/>
            <person name="Andreopoulos B."/>
            <person name="Riley R."/>
            <person name="LaButti K."/>
            <person name="Pangilinan J."/>
            <person name="Lipzen A."/>
            <person name="Amirebrahimi M."/>
            <person name="Yan J."/>
            <person name="Adam C."/>
            <person name="Keymanesh K."/>
            <person name="Ng V."/>
            <person name="Louie K."/>
            <person name="Northen T."/>
            <person name="Drula E."/>
            <person name="Henrissat B."/>
            <person name="Hsieh H.M."/>
            <person name="Youens-Clark K."/>
            <person name="Lutzoni F."/>
            <person name="Miadlikowska J."/>
            <person name="Eastwood D.C."/>
            <person name="Hamelin R.C."/>
            <person name="Grigoriev I.V."/>
            <person name="U'Ren J.M."/>
        </authorList>
    </citation>
    <scope>NUCLEOTIDE SEQUENCE [LARGE SCALE GENOMIC DNA]</scope>
    <source>
        <strain evidence="1 2">CBS 119005</strain>
    </source>
</reference>
<name>A0ACB9YQD6_9PEZI</name>
<gene>
    <name evidence="1" type="ORF">F4820DRAFT_59128</name>
</gene>
<proteinExistence type="predicted"/>
<organism evidence="1 2">
    <name type="scientific">Hypoxylon rubiginosum</name>
    <dbReference type="NCBI Taxonomy" id="110542"/>
    <lineage>
        <taxon>Eukaryota</taxon>
        <taxon>Fungi</taxon>
        <taxon>Dikarya</taxon>
        <taxon>Ascomycota</taxon>
        <taxon>Pezizomycotina</taxon>
        <taxon>Sordariomycetes</taxon>
        <taxon>Xylariomycetidae</taxon>
        <taxon>Xylariales</taxon>
        <taxon>Hypoxylaceae</taxon>
        <taxon>Hypoxylon</taxon>
    </lineage>
</organism>